<evidence type="ECO:0000259" key="4">
    <source>
        <dbReference type="PROSITE" id="PS01124"/>
    </source>
</evidence>
<dbReference type="AlphaFoldDB" id="A0A8E1QYA7"/>
<dbReference type="EMBL" id="LFQU01000006">
    <property type="protein sequence ID" value="KOO69046.1"/>
    <property type="molecule type" value="Genomic_DNA"/>
</dbReference>
<organism evidence="5 6">
    <name type="scientific">Xylanibacter rarus</name>
    <dbReference type="NCBI Taxonomy" id="1676614"/>
    <lineage>
        <taxon>Bacteria</taxon>
        <taxon>Pseudomonadati</taxon>
        <taxon>Bacteroidota</taxon>
        <taxon>Bacteroidia</taxon>
        <taxon>Bacteroidales</taxon>
        <taxon>Prevotellaceae</taxon>
        <taxon>Xylanibacter</taxon>
    </lineage>
</organism>
<keyword evidence="3" id="KW-0804">Transcription</keyword>
<dbReference type="Gene3D" id="1.10.10.60">
    <property type="entry name" value="Homeodomain-like"/>
    <property type="match status" value="1"/>
</dbReference>
<name>A0A8E1QYA7_9BACT</name>
<dbReference type="PROSITE" id="PS01124">
    <property type="entry name" value="HTH_ARAC_FAMILY_2"/>
    <property type="match status" value="1"/>
</dbReference>
<dbReference type="GO" id="GO:0003700">
    <property type="term" value="F:DNA-binding transcription factor activity"/>
    <property type="evidence" value="ECO:0007669"/>
    <property type="project" value="InterPro"/>
</dbReference>
<sequence length="300" mass="34399">MIENLAEFYERIGRSDLAAEAYIKDKPYFTVQDSACRIGHVSFSYRDFYKVALVLETGKLYYADKWIMIDRPALMFSNPMIPYAWEAMGNAKGRGCFCIFNEAFIEASEKMGTLADTPLFNLSKERIYFLNDDVLKSVTEIFDKMRRELQTDYSQKLDILRCYVHLMVHEAMKAAPTSTYVPHKNAAQRIAELFLALLDRQFPIEWPKKILRLKSATDFADRLSIHVNHLNRVVKATTGRTTSDLINSRIAQEGVQLLQHSRLSISEIAYSLGFEELSSFSNFIKKRTGSSPTELREVAG</sequence>
<evidence type="ECO:0000256" key="3">
    <source>
        <dbReference type="ARBA" id="ARBA00023163"/>
    </source>
</evidence>
<accession>A0A8E1QYA7</accession>
<protein>
    <submittedName>
        <fullName evidence="5">Transcriptional regulator</fullName>
    </submittedName>
</protein>
<evidence type="ECO:0000256" key="1">
    <source>
        <dbReference type="ARBA" id="ARBA00023015"/>
    </source>
</evidence>
<dbReference type="RefSeq" id="WP_053397997.1">
    <property type="nucleotide sequence ID" value="NZ_LFQU01000006.1"/>
</dbReference>
<dbReference type="InterPro" id="IPR018060">
    <property type="entry name" value="HTH_AraC"/>
</dbReference>
<dbReference type="PANTHER" id="PTHR43280:SF32">
    <property type="entry name" value="TRANSCRIPTIONAL REGULATORY PROTEIN"/>
    <property type="match status" value="1"/>
</dbReference>
<comment type="caution">
    <text evidence="5">The sequence shown here is derived from an EMBL/GenBank/DDBJ whole genome shotgun (WGS) entry which is preliminary data.</text>
</comment>
<reference evidence="5 6" key="1">
    <citation type="submission" date="2015-06" db="EMBL/GenBank/DDBJ databases">
        <title>Prevotella sp. 109, sp. nov., a novel member of the family Prevotellaceae isolated from human faeces.</title>
        <authorList>
            <person name="Shkoporov A.N."/>
            <person name="Chaplin A.V."/>
            <person name="Kafarskaia L.I."/>
            <person name="Efimov B.A."/>
        </authorList>
    </citation>
    <scope>NUCLEOTIDE SEQUENCE [LARGE SCALE GENOMIC DNA]</scope>
    <source>
        <strain evidence="5 6">109</strain>
    </source>
</reference>
<proteinExistence type="predicted"/>
<dbReference type="OrthoDB" id="629929at2"/>
<evidence type="ECO:0000313" key="6">
    <source>
        <dbReference type="Proteomes" id="UP000036951"/>
    </source>
</evidence>
<keyword evidence="2" id="KW-0238">DNA-binding</keyword>
<evidence type="ECO:0000313" key="5">
    <source>
        <dbReference type="EMBL" id="KOO69046.1"/>
    </source>
</evidence>
<dbReference type="SMART" id="SM00342">
    <property type="entry name" value="HTH_ARAC"/>
    <property type="match status" value="1"/>
</dbReference>
<dbReference type="Proteomes" id="UP000036951">
    <property type="component" value="Unassembled WGS sequence"/>
</dbReference>
<dbReference type="InterPro" id="IPR009057">
    <property type="entry name" value="Homeodomain-like_sf"/>
</dbReference>
<dbReference type="PANTHER" id="PTHR43280">
    <property type="entry name" value="ARAC-FAMILY TRANSCRIPTIONAL REGULATOR"/>
    <property type="match status" value="1"/>
</dbReference>
<keyword evidence="1" id="KW-0805">Transcription regulation</keyword>
<feature type="domain" description="HTH araC/xylS-type" evidence="4">
    <location>
        <begin position="188"/>
        <end position="298"/>
    </location>
</feature>
<keyword evidence="6" id="KW-1185">Reference proteome</keyword>
<dbReference type="GO" id="GO:0043565">
    <property type="term" value="F:sequence-specific DNA binding"/>
    <property type="evidence" value="ECO:0007669"/>
    <property type="project" value="InterPro"/>
</dbReference>
<gene>
    <name evidence="5" type="ORF">ACU52_04845</name>
</gene>
<dbReference type="SUPFAM" id="SSF46689">
    <property type="entry name" value="Homeodomain-like"/>
    <property type="match status" value="1"/>
</dbReference>
<dbReference type="Pfam" id="PF12833">
    <property type="entry name" value="HTH_18"/>
    <property type="match status" value="1"/>
</dbReference>
<evidence type="ECO:0000256" key="2">
    <source>
        <dbReference type="ARBA" id="ARBA00023125"/>
    </source>
</evidence>